<dbReference type="Gene3D" id="3.20.20.80">
    <property type="entry name" value="Glycosidases"/>
    <property type="match status" value="1"/>
</dbReference>
<protein>
    <recommendedName>
        <fullName evidence="1">Glycosyl hydrolase family 13 catalytic domain-containing protein</fullName>
    </recommendedName>
</protein>
<evidence type="ECO:0000313" key="2">
    <source>
        <dbReference type="EMBL" id="KPL87776.1"/>
    </source>
</evidence>
<comment type="caution">
    <text evidence="2">The sequence shown here is derived from an EMBL/GenBank/DDBJ whole genome shotgun (WGS) entry which is preliminary data.</text>
</comment>
<dbReference type="InterPro" id="IPR006047">
    <property type="entry name" value="GH13_cat_dom"/>
</dbReference>
<feature type="domain" description="Glycosyl hydrolase family 13 catalytic" evidence="1">
    <location>
        <begin position="165"/>
        <end position="518"/>
    </location>
</feature>
<accession>A0A0P6XVW1</accession>
<dbReference type="PATRIC" id="fig|872965.6.peg.1915"/>
<dbReference type="EMBL" id="LGKN01000005">
    <property type="protein sequence ID" value="KPL87776.1"/>
    <property type="molecule type" value="Genomic_DNA"/>
</dbReference>
<dbReference type="PANTHER" id="PTHR10357:SF199">
    <property type="entry name" value="ALPHA AMYLASE CATALYTIC REGION"/>
    <property type="match status" value="1"/>
</dbReference>
<evidence type="ECO:0000313" key="3">
    <source>
        <dbReference type="Proteomes" id="UP000050502"/>
    </source>
</evidence>
<dbReference type="SUPFAM" id="SSF51445">
    <property type="entry name" value="(Trans)glycosidases"/>
    <property type="match status" value="1"/>
</dbReference>
<dbReference type="PANTHER" id="PTHR10357">
    <property type="entry name" value="ALPHA-AMYLASE FAMILY MEMBER"/>
    <property type="match status" value="1"/>
</dbReference>
<dbReference type="RefSeq" id="WP_060687529.1">
    <property type="nucleotide sequence ID" value="NZ_LGKN01000005.1"/>
</dbReference>
<dbReference type="Gene3D" id="2.60.40.10">
    <property type="entry name" value="Immunoglobulins"/>
    <property type="match status" value="1"/>
</dbReference>
<dbReference type="AlphaFoldDB" id="A0A0P6XVW1"/>
<dbReference type="GO" id="GO:0005975">
    <property type="term" value="P:carbohydrate metabolic process"/>
    <property type="evidence" value="ECO:0007669"/>
    <property type="project" value="InterPro"/>
</dbReference>
<evidence type="ECO:0000259" key="1">
    <source>
        <dbReference type="SMART" id="SM00642"/>
    </source>
</evidence>
<proteinExistence type="predicted"/>
<name>A0A0P6XVW1_9CHLR</name>
<sequence length="597" mass="67462">MPEPTADFIFGTLATDEKRLARLKAERRGLFHFPEPHPRDPTPGAPITLTVTTGPDVPADRVCLYVTTDGTPPRGARGVAQHGMALPMRPVASEWETLIWGYVTRWEATLPPQPDGARVRYTFDAWQSAGSGYWREEHKGAPRLYGFDVDTLRVPDWLRAAIIYQIFVDRFAPDPGKSFAPPSTPLSGFYGGTLRGIIAKLDYIASLGVNAIWLTPFFPSPSHHGYDATDYGSVEPRLGTNEDIDTLLAEAHARGLRVILDFVANHCSHRHPAFLAAQQDRHAPTFDWFTFEEWPHRYRTFFNVQSMPQFDHQNPGARDYLIRHAVQWLERGFDGFRLDYAYGPPHLFWSEMRTATRAAKADSVMFGEVVETPRLMRSYEGRMDGCLDFLLLQHLRALFAFGNETVSTFDAFLHRHAAYFAQGENFVLPAFLDNHDMNRFLWIACNDKRRLRLALLCLFTLAGPPVVYYGTEVGLSQVRDLRHPDGRNVLEESRLPMLWGDDQDRDLLAFFRQLTLLRRMGGDVWWRTPHETRLVDDTRGLYAYAHGPYTIVLNTSDAPQTADIAGAGDVVLRTDDAIHLRGTSIALPPLSGVALLA</sequence>
<dbReference type="InterPro" id="IPR013783">
    <property type="entry name" value="Ig-like_fold"/>
</dbReference>
<gene>
    <name evidence="2" type="ORF">SE16_09365</name>
</gene>
<reference evidence="2 3" key="1">
    <citation type="submission" date="2015-07" db="EMBL/GenBank/DDBJ databases">
        <title>Whole genome sequence of Ardenticatena maritima DSM 23922.</title>
        <authorList>
            <person name="Hemp J."/>
            <person name="Ward L.M."/>
            <person name="Pace L.A."/>
            <person name="Fischer W.W."/>
        </authorList>
    </citation>
    <scope>NUCLEOTIDE SEQUENCE [LARGE SCALE GENOMIC DNA]</scope>
    <source>
        <strain evidence="2 3">110S</strain>
    </source>
</reference>
<dbReference type="Pfam" id="PF00128">
    <property type="entry name" value="Alpha-amylase"/>
    <property type="match status" value="1"/>
</dbReference>
<dbReference type="InterPro" id="IPR017853">
    <property type="entry name" value="GH"/>
</dbReference>
<organism evidence="2 3">
    <name type="scientific">Ardenticatena maritima</name>
    <dbReference type="NCBI Taxonomy" id="872965"/>
    <lineage>
        <taxon>Bacteria</taxon>
        <taxon>Bacillati</taxon>
        <taxon>Chloroflexota</taxon>
        <taxon>Ardenticatenia</taxon>
        <taxon>Ardenticatenales</taxon>
        <taxon>Ardenticatenaceae</taxon>
        <taxon>Ardenticatena</taxon>
    </lineage>
</organism>
<dbReference type="Proteomes" id="UP000050502">
    <property type="component" value="Unassembled WGS sequence"/>
</dbReference>
<dbReference type="SMART" id="SM00642">
    <property type="entry name" value="Aamy"/>
    <property type="match status" value="1"/>
</dbReference>